<protein>
    <submittedName>
        <fullName evidence="3">DUF58 domain-containing protein</fullName>
    </submittedName>
</protein>
<dbReference type="RefSeq" id="WP_377003170.1">
    <property type="nucleotide sequence ID" value="NZ_JBHSGG010000003.1"/>
</dbReference>
<keyword evidence="1" id="KW-0812">Transmembrane</keyword>
<accession>A0ABV9NK03</accession>
<dbReference type="Proteomes" id="UP001595892">
    <property type="component" value="Unassembled WGS sequence"/>
</dbReference>
<dbReference type="PANTHER" id="PTHR34351">
    <property type="entry name" value="SLR1927 PROTEIN-RELATED"/>
    <property type="match status" value="1"/>
</dbReference>
<evidence type="ECO:0000313" key="4">
    <source>
        <dbReference type="Proteomes" id="UP001595892"/>
    </source>
</evidence>
<keyword evidence="4" id="KW-1185">Reference proteome</keyword>
<keyword evidence="1" id="KW-0472">Membrane</keyword>
<sequence length="305" mass="33999">MGWNRPREVEPLPLRLDRRRIFVLPTGYGTFVSALLLAMLVGALNYNNNPALLLAFVLSASALYGLVQAQLTLSGVRLAALHAAPVHAGQPLQLRVDLEAEPARPRRGLELLVGGRRTTFSMAPGERTEVALALPTAARGWWSPGRVRLSTIQPFGLARAWSWLRPDVRLLVYPALESNAPPLPEGDGGRPTQRRSPFGDEFHHLREYRAGDPTRRIAWRPSARSGRLLVREHEEVAGRELVLDWHALEALPHEARIRRLARWVVDADRAGARYRLRLPRETLGPAHGPDHRHACLRALALLPPA</sequence>
<reference evidence="4" key="1">
    <citation type="journal article" date="2019" name="Int. J. Syst. Evol. Microbiol.">
        <title>The Global Catalogue of Microorganisms (GCM) 10K type strain sequencing project: providing services to taxonomists for standard genome sequencing and annotation.</title>
        <authorList>
            <consortium name="The Broad Institute Genomics Platform"/>
            <consortium name="The Broad Institute Genome Sequencing Center for Infectious Disease"/>
            <person name="Wu L."/>
            <person name="Ma J."/>
        </authorList>
    </citation>
    <scope>NUCLEOTIDE SEQUENCE [LARGE SCALE GENOMIC DNA]</scope>
    <source>
        <strain evidence="4">CGMCC 1.13574</strain>
    </source>
</reference>
<name>A0ABV9NK03_9GAMM</name>
<dbReference type="PANTHER" id="PTHR34351:SF1">
    <property type="entry name" value="SLR1927 PROTEIN"/>
    <property type="match status" value="1"/>
</dbReference>
<feature type="transmembrane region" description="Helical" evidence="1">
    <location>
        <begin position="21"/>
        <end position="44"/>
    </location>
</feature>
<feature type="domain" description="DUF58" evidence="2">
    <location>
        <begin position="205"/>
        <end position="242"/>
    </location>
</feature>
<evidence type="ECO:0000256" key="1">
    <source>
        <dbReference type="SAM" id="Phobius"/>
    </source>
</evidence>
<keyword evidence="1" id="KW-1133">Transmembrane helix</keyword>
<dbReference type="EMBL" id="JBHSGG010000003">
    <property type="protein sequence ID" value="MFC4727048.1"/>
    <property type="molecule type" value="Genomic_DNA"/>
</dbReference>
<evidence type="ECO:0000259" key="2">
    <source>
        <dbReference type="Pfam" id="PF01882"/>
    </source>
</evidence>
<dbReference type="InterPro" id="IPR002881">
    <property type="entry name" value="DUF58"/>
</dbReference>
<evidence type="ECO:0000313" key="3">
    <source>
        <dbReference type="EMBL" id="MFC4727048.1"/>
    </source>
</evidence>
<proteinExistence type="predicted"/>
<organism evidence="3 4">
    <name type="scientific">Coralloluteibacterium thermophilum</name>
    <dbReference type="NCBI Taxonomy" id="2707049"/>
    <lineage>
        <taxon>Bacteria</taxon>
        <taxon>Pseudomonadati</taxon>
        <taxon>Pseudomonadota</taxon>
        <taxon>Gammaproteobacteria</taxon>
        <taxon>Lysobacterales</taxon>
        <taxon>Lysobacteraceae</taxon>
        <taxon>Coralloluteibacterium</taxon>
    </lineage>
</organism>
<comment type="caution">
    <text evidence="3">The sequence shown here is derived from an EMBL/GenBank/DDBJ whole genome shotgun (WGS) entry which is preliminary data.</text>
</comment>
<gene>
    <name evidence="3" type="ORF">ACFO3Q_02550</name>
</gene>
<dbReference type="Pfam" id="PF01882">
    <property type="entry name" value="DUF58"/>
    <property type="match status" value="1"/>
</dbReference>